<reference evidence="10" key="1">
    <citation type="submission" date="2022-11" db="EMBL/GenBank/DDBJ databases">
        <authorList>
            <person name="Scott C."/>
            <person name="Bruce N."/>
        </authorList>
    </citation>
    <scope>NUCLEOTIDE SEQUENCE</scope>
</reference>
<dbReference type="FunFam" id="1.20.1250.20:FF:000011">
    <property type="entry name" value="MFS multidrug transporter, putative"/>
    <property type="match status" value="1"/>
</dbReference>
<dbReference type="SUPFAM" id="SSF103473">
    <property type="entry name" value="MFS general substrate transporter"/>
    <property type="match status" value="1"/>
</dbReference>
<evidence type="ECO:0000256" key="7">
    <source>
        <dbReference type="SAM" id="MobiDB-lite"/>
    </source>
</evidence>
<feature type="region of interest" description="Disordered" evidence="7">
    <location>
        <begin position="1"/>
        <end position="25"/>
    </location>
</feature>
<feature type="transmembrane region" description="Helical" evidence="8">
    <location>
        <begin position="202"/>
        <end position="222"/>
    </location>
</feature>
<comment type="caution">
    <text evidence="10">The sequence shown here is derived from an EMBL/GenBank/DDBJ whole genome shotgun (WGS) entry which is preliminary data.</text>
</comment>
<accession>A0A9P1MF56</accession>
<sequence length="964" mass="105900">MERKSDIERDSQAPEDATLSDPNIVDWDGPDDVANPMNWSTGKKCMTIGMVSFITFLSPLASTMVAPSSSYFMEEFGTTNESLGAFVTTVYILGYAVGPLVIAPASELYGRNVAYHTCNFFFFIFNIAGALANNMGSLIAFRFISGMAACCPITIGAGSIADIIPHDRRGLAMATWVLGPLFGPSLGPIIGSYLSASKGWRWNFWVLAILGGFVMVLSFVMLHESYAYTLLKRKTIALRKQTGNPNLRSALESGQTSKQVFSSALIRPLKLFIFSPMVLLLSLYGAITYAYLYLLFTTFPRIFVGQYSFSSESLGLVYLGIGVGSFVGLFICGGTSDRIAKSLAEKRNSGKPKPEYRLPTMILGAIIIPVGIFLYGWTAETKKHWMIPIVATAATTMSRALLGALLPLAGDAMYEKLGIGWGTSVLGFIAVAFLPVPIIFLKYGQRSVLRDMVTGIYASVHGGPEAPQGHIVLFLSILASTMHFGPGTDQWSRTLALARETGERSSLWLQAAQDMVEICHKNACLSLEMVQGMIIMSFVIGNTSSFSYRFRSLHNQALMIGRELGLHLIDHPSRAGKTDPSHAELGRRAWWYLIATNWLMPGRYNEPNEATYQMSPSLVVVKKPLHIDDDNFAPPFIERPLGQPTVMSYFLQRVRLAEISKRLLDRLSVGTATGTHQYEAIYAADRDLVEFIGNLPPFFRISGEPYTSGTPPNIMIQAYFVNAISQTQRCRLHLSYLRHGATDPRYQHSRVACTEAARAVIHAEMFFETQCSAFNKTRLNLMEGLYGVFIAGIALAMDVHQSRTASARRIRCADLGEAIRMLESAASRSELALTLLRSMMDILRRNKMAVPEAELPNDEGSHHQEAPEYFAGADSSQMRQHEGIMETNGDFETAAYAQPASPFSALHSAIPGADDMALDGDLSGCMALDLAAYFDDVAHGWEEGVGLDEESWSAMLAELDGSFS</sequence>
<dbReference type="Pfam" id="PF07690">
    <property type="entry name" value="MFS_1"/>
    <property type="match status" value="1"/>
</dbReference>
<evidence type="ECO:0000259" key="9">
    <source>
        <dbReference type="PROSITE" id="PS50850"/>
    </source>
</evidence>
<keyword evidence="4 8" id="KW-1133">Transmembrane helix</keyword>
<dbReference type="InterPro" id="IPR020846">
    <property type="entry name" value="MFS_dom"/>
</dbReference>
<feature type="transmembrane region" description="Helical" evidence="8">
    <location>
        <begin position="85"/>
        <end position="106"/>
    </location>
</feature>
<dbReference type="PROSITE" id="PS50850">
    <property type="entry name" value="MFS"/>
    <property type="match status" value="1"/>
</dbReference>
<feature type="transmembrane region" description="Helical" evidence="8">
    <location>
        <begin position="138"/>
        <end position="161"/>
    </location>
</feature>
<evidence type="ECO:0000256" key="4">
    <source>
        <dbReference type="ARBA" id="ARBA00022989"/>
    </source>
</evidence>
<evidence type="ECO:0000256" key="2">
    <source>
        <dbReference type="ARBA" id="ARBA00008335"/>
    </source>
</evidence>
<gene>
    <name evidence="10" type="ORF">PPNO1_LOCUS9323</name>
</gene>
<dbReference type="InterPro" id="IPR036259">
    <property type="entry name" value="MFS_trans_sf"/>
</dbReference>
<dbReference type="GO" id="GO:0022857">
    <property type="term" value="F:transmembrane transporter activity"/>
    <property type="evidence" value="ECO:0007669"/>
    <property type="project" value="InterPro"/>
</dbReference>
<feature type="domain" description="Major facilitator superfamily (MFS) profile" evidence="9">
    <location>
        <begin position="47"/>
        <end position="481"/>
    </location>
</feature>
<feature type="transmembrane region" description="Helical" evidence="8">
    <location>
        <begin position="45"/>
        <end position="65"/>
    </location>
</feature>
<feature type="transmembrane region" description="Helical" evidence="8">
    <location>
        <begin position="385"/>
        <end position="406"/>
    </location>
</feature>
<keyword evidence="6" id="KW-0325">Glycoprotein</keyword>
<feature type="transmembrane region" description="Helical" evidence="8">
    <location>
        <begin position="418"/>
        <end position="440"/>
    </location>
</feature>
<keyword evidence="11" id="KW-1185">Reference proteome</keyword>
<dbReference type="PANTHER" id="PTHR23502:SF68">
    <property type="entry name" value="MULTIDRUG TRANSPORTER, PUTATIVE (AFU_ORTHOLOGUE AFUA_3G01120)-RELATED"/>
    <property type="match status" value="1"/>
</dbReference>
<evidence type="ECO:0000313" key="10">
    <source>
        <dbReference type="EMBL" id="CAI4219776.1"/>
    </source>
</evidence>
<evidence type="ECO:0000256" key="6">
    <source>
        <dbReference type="ARBA" id="ARBA00023180"/>
    </source>
</evidence>
<dbReference type="Proteomes" id="UP000838763">
    <property type="component" value="Unassembled WGS sequence"/>
</dbReference>
<dbReference type="EMBL" id="CALLCH030000020">
    <property type="protein sequence ID" value="CAI4219776.1"/>
    <property type="molecule type" value="Genomic_DNA"/>
</dbReference>
<dbReference type="CDD" id="cd17323">
    <property type="entry name" value="MFS_Tpo1_MDR_like"/>
    <property type="match status" value="1"/>
</dbReference>
<keyword evidence="5 8" id="KW-0472">Membrane</keyword>
<feature type="transmembrane region" description="Helical" evidence="8">
    <location>
        <begin position="316"/>
        <end position="335"/>
    </location>
</feature>
<evidence type="ECO:0000256" key="3">
    <source>
        <dbReference type="ARBA" id="ARBA00022692"/>
    </source>
</evidence>
<name>A0A9P1MF56_9PEZI</name>
<dbReference type="GO" id="GO:0005886">
    <property type="term" value="C:plasma membrane"/>
    <property type="evidence" value="ECO:0007669"/>
    <property type="project" value="UniProtKB-SubCell"/>
</dbReference>
<feature type="transmembrane region" description="Helical" evidence="8">
    <location>
        <begin position="271"/>
        <end position="296"/>
    </location>
</feature>
<proteinExistence type="inferred from homology"/>
<comment type="subcellular location">
    <subcellularLocation>
        <location evidence="1">Membrane</location>
        <topology evidence="1">Multi-pass membrane protein</topology>
    </subcellularLocation>
</comment>
<feature type="transmembrane region" description="Helical" evidence="8">
    <location>
        <begin position="356"/>
        <end position="379"/>
    </location>
</feature>
<evidence type="ECO:0000256" key="1">
    <source>
        <dbReference type="ARBA" id="ARBA00004141"/>
    </source>
</evidence>
<dbReference type="InterPro" id="IPR011701">
    <property type="entry name" value="MFS"/>
</dbReference>
<comment type="similarity">
    <text evidence="2">Belongs to the major facilitator superfamily.</text>
</comment>
<dbReference type="CDD" id="cd12148">
    <property type="entry name" value="fungal_TF_MHR"/>
    <property type="match status" value="1"/>
</dbReference>
<dbReference type="AlphaFoldDB" id="A0A9P1MF56"/>
<feature type="compositionally biased region" description="Basic and acidic residues" evidence="7">
    <location>
        <begin position="1"/>
        <end position="12"/>
    </location>
</feature>
<evidence type="ECO:0000256" key="5">
    <source>
        <dbReference type="ARBA" id="ARBA00023136"/>
    </source>
</evidence>
<dbReference type="PANTHER" id="PTHR23502">
    <property type="entry name" value="MAJOR FACILITATOR SUPERFAMILY"/>
    <property type="match status" value="1"/>
</dbReference>
<feature type="transmembrane region" description="Helical" evidence="8">
    <location>
        <begin position="173"/>
        <end position="196"/>
    </location>
</feature>
<dbReference type="OrthoDB" id="5296287at2759"/>
<feature type="transmembrane region" description="Helical" evidence="8">
    <location>
        <begin position="113"/>
        <end position="132"/>
    </location>
</feature>
<organism evidence="10 11">
    <name type="scientific">Parascedosporium putredinis</name>
    <dbReference type="NCBI Taxonomy" id="1442378"/>
    <lineage>
        <taxon>Eukaryota</taxon>
        <taxon>Fungi</taxon>
        <taxon>Dikarya</taxon>
        <taxon>Ascomycota</taxon>
        <taxon>Pezizomycotina</taxon>
        <taxon>Sordariomycetes</taxon>
        <taxon>Hypocreomycetidae</taxon>
        <taxon>Microascales</taxon>
        <taxon>Microascaceae</taxon>
        <taxon>Parascedosporium</taxon>
    </lineage>
</organism>
<keyword evidence="3 8" id="KW-0812">Transmembrane</keyword>
<evidence type="ECO:0000313" key="11">
    <source>
        <dbReference type="Proteomes" id="UP000838763"/>
    </source>
</evidence>
<evidence type="ECO:0000256" key="8">
    <source>
        <dbReference type="SAM" id="Phobius"/>
    </source>
</evidence>
<dbReference type="Gene3D" id="1.20.1250.20">
    <property type="entry name" value="MFS general substrate transporter like domains"/>
    <property type="match status" value="1"/>
</dbReference>
<protein>
    <recommendedName>
        <fullName evidence="9">Major facilitator superfamily (MFS) profile domain-containing protein</fullName>
    </recommendedName>
</protein>